<evidence type="ECO:0000313" key="4">
    <source>
        <dbReference type="Proteomes" id="UP000184363"/>
    </source>
</evidence>
<dbReference type="Proteomes" id="UP000184363">
    <property type="component" value="Unassembled WGS sequence"/>
</dbReference>
<keyword evidence="2" id="KW-1133">Transmembrane helix</keyword>
<accession>A0A1M6Q239</accession>
<keyword evidence="2" id="KW-0472">Membrane</keyword>
<evidence type="ECO:0000256" key="2">
    <source>
        <dbReference type="SAM" id="Phobius"/>
    </source>
</evidence>
<reference evidence="3 4" key="1">
    <citation type="submission" date="2016-11" db="EMBL/GenBank/DDBJ databases">
        <authorList>
            <person name="Jaros S."/>
            <person name="Januszkiewicz K."/>
            <person name="Wedrychowicz H."/>
        </authorList>
    </citation>
    <scope>NUCLEOTIDE SEQUENCE [LARGE SCALE GENOMIC DNA]</scope>
    <source>
        <strain evidence="3 4">DSM 43832</strain>
    </source>
</reference>
<evidence type="ECO:0000256" key="1">
    <source>
        <dbReference type="SAM" id="MobiDB-lite"/>
    </source>
</evidence>
<sequence>MSETALVWITVSEILVLVAGLAFFLIWLGSLLGRIASTLEAGSGLVSKIADDARAIRPGLQHVNRTGGTVAGALPLLYGFAEETLRKVAPTPERPRVATPASGRRRSRIHEAVGYSPPRHSA</sequence>
<keyword evidence="4" id="KW-1185">Reference proteome</keyword>
<dbReference type="RefSeq" id="WP_073455618.1">
    <property type="nucleotide sequence ID" value="NZ_FRAP01000003.1"/>
</dbReference>
<feature type="region of interest" description="Disordered" evidence="1">
    <location>
        <begin position="89"/>
        <end position="122"/>
    </location>
</feature>
<gene>
    <name evidence="3" type="ORF">SAMN05443637_10350</name>
</gene>
<evidence type="ECO:0000313" key="3">
    <source>
        <dbReference type="EMBL" id="SHK14282.1"/>
    </source>
</evidence>
<dbReference type="OrthoDB" id="5193090at2"/>
<proteinExistence type="predicted"/>
<dbReference type="EMBL" id="FRAP01000003">
    <property type="protein sequence ID" value="SHK14282.1"/>
    <property type="molecule type" value="Genomic_DNA"/>
</dbReference>
<name>A0A1M6Q239_PSETH</name>
<organism evidence="3 4">
    <name type="scientific">Pseudonocardia thermophila</name>
    <dbReference type="NCBI Taxonomy" id="1848"/>
    <lineage>
        <taxon>Bacteria</taxon>
        <taxon>Bacillati</taxon>
        <taxon>Actinomycetota</taxon>
        <taxon>Actinomycetes</taxon>
        <taxon>Pseudonocardiales</taxon>
        <taxon>Pseudonocardiaceae</taxon>
        <taxon>Pseudonocardia</taxon>
    </lineage>
</organism>
<protein>
    <submittedName>
        <fullName evidence="3">Uncharacterized protein</fullName>
    </submittedName>
</protein>
<keyword evidence="2" id="KW-0812">Transmembrane</keyword>
<feature type="transmembrane region" description="Helical" evidence="2">
    <location>
        <begin position="6"/>
        <end position="28"/>
    </location>
</feature>
<dbReference type="STRING" id="1848.SAMN05443637_10350"/>
<dbReference type="AlphaFoldDB" id="A0A1M6Q239"/>